<dbReference type="Proteomes" id="UP000019249">
    <property type="component" value="Unassembled WGS sequence"/>
</dbReference>
<evidence type="ECO:0000313" key="2">
    <source>
        <dbReference type="Proteomes" id="UP000019249"/>
    </source>
</evidence>
<organism evidence="1 2">
    <name type="scientific">Listeria floridensis FSL S10-1187</name>
    <dbReference type="NCBI Taxonomy" id="1265817"/>
    <lineage>
        <taxon>Bacteria</taxon>
        <taxon>Bacillati</taxon>
        <taxon>Bacillota</taxon>
        <taxon>Bacilli</taxon>
        <taxon>Bacillales</taxon>
        <taxon>Listeriaceae</taxon>
        <taxon>Listeria</taxon>
    </lineage>
</organism>
<proteinExistence type="predicted"/>
<keyword evidence="2" id="KW-1185">Reference proteome</keyword>
<sequence>MTESYVQISSKAAADMIFSDDYADLYHERKVNFGGIDELAILKCSLWTIDILDVPKIKFFIKMTDEPKVDTDE</sequence>
<protein>
    <submittedName>
        <fullName evidence="1">Uncharacterized protein</fullName>
    </submittedName>
</protein>
<evidence type="ECO:0000313" key="1">
    <source>
        <dbReference type="EMBL" id="EUJ25079.1"/>
    </source>
</evidence>
<dbReference type="RefSeq" id="WP_036098595.1">
    <property type="nucleotide sequence ID" value="NZ_AODF01000056.1"/>
</dbReference>
<comment type="caution">
    <text evidence="1">The sequence shown here is derived from an EMBL/GenBank/DDBJ whole genome shotgun (WGS) entry which is preliminary data.</text>
</comment>
<gene>
    <name evidence="1" type="ORF">MFLO_15608</name>
</gene>
<accession>A0ABN0RBD1</accession>
<dbReference type="EMBL" id="AODF01000056">
    <property type="protein sequence ID" value="EUJ25079.1"/>
    <property type="molecule type" value="Genomic_DNA"/>
</dbReference>
<name>A0ABN0RBD1_9LIST</name>
<reference evidence="1 2" key="1">
    <citation type="journal article" date="2014" name="Int. J. Syst. Evol. Microbiol.">
        <title>Listeria floridensis sp. nov., Listeria aquatica sp. nov., Listeria cornellensis sp. nov., Listeria riparia sp. nov. and Listeria grandensis sp. nov., from agricultural and natural environments.</title>
        <authorList>
            <person name="den Bakker H.C."/>
            <person name="Warchocki S."/>
            <person name="Wright E.M."/>
            <person name="Allred A.F."/>
            <person name="Ahlstrom C."/>
            <person name="Manuel C.S."/>
            <person name="Stasiewicz M.J."/>
            <person name="Burrell A."/>
            <person name="Roof S."/>
            <person name="Strawn L."/>
            <person name="Fortes E.D."/>
            <person name="Nightingale K.K."/>
            <person name="Kephart D."/>
            <person name="Wiedmann M."/>
        </authorList>
    </citation>
    <scope>NUCLEOTIDE SEQUENCE [LARGE SCALE GENOMIC DNA]</scope>
    <source>
        <strain evidence="1 2">FSL S10-1187</strain>
    </source>
</reference>